<evidence type="ECO:0000256" key="2">
    <source>
        <dbReference type="ARBA" id="ARBA00022723"/>
    </source>
</evidence>
<evidence type="ECO:0000256" key="6">
    <source>
        <dbReference type="ARBA" id="ARBA00023242"/>
    </source>
</evidence>
<evidence type="ECO:0000256" key="5">
    <source>
        <dbReference type="ARBA" id="ARBA00023125"/>
    </source>
</evidence>
<dbReference type="GO" id="GO:0046983">
    <property type="term" value="F:protein dimerization activity"/>
    <property type="evidence" value="ECO:0007669"/>
    <property type="project" value="InterPro"/>
</dbReference>
<dbReference type="InterPro" id="IPR052035">
    <property type="entry name" value="ZnF_BED_domain_contain"/>
</dbReference>
<feature type="compositionally biased region" description="Low complexity" evidence="7">
    <location>
        <begin position="363"/>
        <end position="384"/>
    </location>
</feature>
<evidence type="ECO:0000256" key="4">
    <source>
        <dbReference type="ARBA" id="ARBA00022833"/>
    </source>
</evidence>
<organism evidence="10 11">
    <name type="scientific">Zingiber officinale</name>
    <name type="common">Ginger</name>
    <name type="synonym">Amomum zingiber</name>
    <dbReference type="NCBI Taxonomy" id="94328"/>
    <lineage>
        <taxon>Eukaryota</taxon>
        <taxon>Viridiplantae</taxon>
        <taxon>Streptophyta</taxon>
        <taxon>Embryophyta</taxon>
        <taxon>Tracheophyta</taxon>
        <taxon>Spermatophyta</taxon>
        <taxon>Magnoliopsida</taxon>
        <taxon>Liliopsida</taxon>
        <taxon>Zingiberales</taxon>
        <taxon>Zingiberaceae</taxon>
        <taxon>Zingiber</taxon>
    </lineage>
</organism>
<dbReference type="SUPFAM" id="SSF53098">
    <property type="entry name" value="Ribonuclease H-like"/>
    <property type="match status" value="1"/>
</dbReference>
<comment type="subcellular location">
    <subcellularLocation>
        <location evidence="1">Nucleus</location>
    </subcellularLocation>
</comment>
<sequence length="909" mass="101409">MPPPNRLVTTLLPSPRNAGHSISSFFLSSLAGHAVAGQTGLCSSPSPGDDATEQPRDSAILFLATQPPDRPHPHFLPRRSDHPSPPRSLPALSRVEGATLCCPAPCHHQRPTFTAVSSVADGFRPSPIVVDSFQSTLHCKPSRASLRLANKQATLWFACLPASHNVACMLANKQVTACGKLASKPHHVARMQACHVASRQACHVASRQACHVASRQACHVACSRKALLLIVVTLQAIKGKPEACLLANKQATLWLACLPASHNMACMLVTSCMLANKQVTACGKLASKPHHVARMQACHVASRQACHVACRLLFTASSLWIKPQNTDLLKIEPHSTAIQQLYNSPSRSTSFNYVQNRSFMDASSGSGSSPSTTQPHTSSPSKTSIIHEEVVDIGGKRKKVADVWSHAKKIIKRNDKNEVIAVVAVCNYCKTEVPAHSRTHGNNGIDGHVKKCKKNPHNAVKSGSSQPILTQSSMNNALTPHIFNQKKLEEKVVAFVVKDEMSFRVVEGAGFVEMMKEAQPRFKIPNRKKIASLVWELYAMEAAKIKSVIGDQRFKKVFGRMTENVQFVEYFEEVDGLEKKKRVGPPMEKDWEKAQVFVNFLKRFHDTTLQLSATKKTTSPLIWEEIVAMRTVIDETILDTTDPSLQEVAKRMESKFKKYWGNLEKVNKLIFLGHILDPRYKLQMIGIHLGDMKLDASKIQSFVDSLKNCLMELYHAYKGNSPLDDINGIDDGDIDKDLMEMYKNDPIKLNYHLKMAQVRKTQKQAEITNEVDKYFSDPFVKWSSSFDILEWWKGNTTTFPVISKIAKDIFSIPSSTVASENAFSLGRRVVDPFRASLHPKMVEALVCTSDWLRGEEINLYKEPTEDEFNFYKDCEEVVTSSVINVLYFGCRFRFVFKVKQIDFPTSSMP</sequence>
<dbReference type="PANTHER" id="PTHR46481:SF10">
    <property type="entry name" value="ZINC FINGER BED DOMAIN-CONTAINING PROTEIN 39"/>
    <property type="match status" value="1"/>
</dbReference>
<keyword evidence="11" id="KW-1185">Reference proteome</keyword>
<keyword evidence="5" id="KW-0238">DNA-binding</keyword>
<evidence type="ECO:0000259" key="9">
    <source>
        <dbReference type="Pfam" id="PF14372"/>
    </source>
</evidence>
<evidence type="ECO:0008006" key="12">
    <source>
        <dbReference type="Google" id="ProtNLM"/>
    </source>
</evidence>
<dbReference type="EMBL" id="JACMSC010000012">
    <property type="protein sequence ID" value="KAG6498504.1"/>
    <property type="molecule type" value="Genomic_DNA"/>
</dbReference>
<gene>
    <name evidence="10" type="ORF">ZIOFF_046419</name>
</gene>
<accession>A0A8J5KW69</accession>
<keyword evidence="6" id="KW-0539">Nucleus</keyword>
<dbReference type="SUPFAM" id="SSF140996">
    <property type="entry name" value="Hermes dimerisation domain"/>
    <property type="match status" value="1"/>
</dbReference>
<name>A0A8J5KW69_ZINOF</name>
<dbReference type="Pfam" id="PF14372">
    <property type="entry name" value="hAT-like_RNase-H"/>
    <property type="match status" value="1"/>
</dbReference>
<reference evidence="10 11" key="1">
    <citation type="submission" date="2020-08" db="EMBL/GenBank/DDBJ databases">
        <title>Plant Genome Project.</title>
        <authorList>
            <person name="Zhang R.-G."/>
        </authorList>
    </citation>
    <scope>NUCLEOTIDE SEQUENCE [LARGE SCALE GENOMIC DNA]</scope>
    <source>
        <tissue evidence="10">Rhizome</tissue>
    </source>
</reference>
<proteinExistence type="predicted"/>
<evidence type="ECO:0000256" key="3">
    <source>
        <dbReference type="ARBA" id="ARBA00022771"/>
    </source>
</evidence>
<keyword evidence="4" id="KW-0862">Zinc</keyword>
<feature type="domain" description="hAT-like transposase RNase-H fold" evidence="9">
    <location>
        <begin position="612"/>
        <end position="717"/>
    </location>
</feature>
<evidence type="ECO:0000259" key="8">
    <source>
        <dbReference type="Pfam" id="PF05699"/>
    </source>
</evidence>
<dbReference type="InterPro" id="IPR008906">
    <property type="entry name" value="HATC_C_dom"/>
</dbReference>
<evidence type="ECO:0000313" key="11">
    <source>
        <dbReference type="Proteomes" id="UP000734854"/>
    </source>
</evidence>
<evidence type="ECO:0000256" key="1">
    <source>
        <dbReference type="ARBA" id="ARBA00004123"/>
    </source>
</evidence>
<keyword evidence="2" id="KW-0479">Metal-binding</keyword>
<dbReference type="InterPro" id="IPR012337">
    <property type="entry name" value="RNaseH-like_sf"/>
</dbReference>
<feature type="domain" description="HAT C-terminal dimerisation" evidence="8">
    <location>
        <begin position="770"/>
        <end position="852"/>
    </location>
</feature>
<keyword evidence="3" id="KW-0863">Zinc-finger</keyword>
<dbReference type="GO" id="GO:0003677">
    <property type="term" value="F:DNA binding"/>
    <property type="evidence" value="ECO:0007669"/>
    <property type="project" value="UniProtKB-KW"/>
</dbReference>
<dbReference type="InterPro" id="IPR025525">
    <property type="entry name" value="hAT-like_transposase_RNase-H"/>
</dbReference>
<dbReference type="Proteomes" id="UP000734854">
    <property type="component" value="Unassembled WGS sequence"/>
</dbReference>
<protein>
    <recommendedName>
        <fullName evidence="12">Transposase</fullName>
    </recommendedName>
</protein>
<evidence type="ECO:0000313" key="10">
    <source>
        <dbReference type="EMBL" id="KAG6498504.1"/>
    </source>
</evidence>
<comment type="caution">
    <text evidence="10">The sequence shown here is derived from an EMBL/GenBank/DDBJ whole genome shotgun (WGS) entry which is preliminary data.</text>
</comment>
<dbReference type="AlphaFoldDB" id="A0A8J5KW69"/>
<feature type="region of interest" description="Disordered" evidence="7">
    <location>
        <begin position="362"/>
        <end position="386"/>
    </location>
</feature>
<dbReference type="Pfam" id="PF05699">
    <property type="entry name" value="Dimer_Tnp_hAT"/>
    <property type="match status" value="1"/>
</dbReference>
<feature type="region of interest" description="Disordered" evidence="7">
    <location>
        <begin position="64"/>
        <end position="90"/>
    </location>
</feature>
<dbReference type="PANTHER" id="PTHR46481">
    <property type="entry name" value="ZINC FINGER BED DOMAIN-CONTAINING PROTEIN 4"/>
    <property type="match status" value="1"/>
</dbReference>
<evidence type="ECO:0000256" key="7">
    <source>
        <dbReference type="SAM" id="MobiDB-lite"/>
    </source>
</evidence>